<proteinExistence type="predicted"/>
<dbReference type="EMBL" id="JAZGQO010000010">
    <property type="protein sequence ID" value="KAK6174894.1"/>
    <property type="molecule type" value="Genomic_DNA"/>
</dbReference>
<dbReference type="PANTHER" id="PTHR22801:SF63">
    <property type="entry name" value="C-TYPE LECTIN DOMAIN-CONTAINING PROTEIN"/>
    <property type="match status" value="1"/>
</dbReference>
<evidence type="ECO:0000259" key="1">
    <source>
        <dbReference type="PROSITE" id="PS50041"/>
    </source>
</evidence>
<dbReference type="InterPro" id="IPR016187">
    <property type="entry name" value="CTDL_fold"/>
</dbReference>
<dbReference type="PANTHER" id="PTHR22801">
    <property type="entry name" value="LITHOSTATHINE"/>
    <property type="match status" value="1"/>
</dbReference>
<dbReference type="PROSITE" id="PS50041">
    <property type="entry name" value="C_TYPE_LECTIN_2"/>
    <property type="match status" value="1"/>
</dbReference>
<comment type="caution">
    <text evidence="2">The sequence shown here is derived from an EMBL/GenBank/DDBJ whole genome shotgun (WGS) entry which is preliminary data.</text>
</comment>
<dbReference type="CDD" id="cd00037">
    <property type="entry name" value="CLECT"/>
    <property type="match status" value="1"/>
</dbReference>
<dbReference type="Pfam" id="PF00059">
    <property type="entry name" value="Lectin_C"/>
    <property type="match status" value="1"/>
</dbReference>
<evidence type="ECO:0000313" key="3">
    <source>
        <dbReference type="Proteomes" id="UP001347796"/>
    </source>
</evidence>
<keyword evidence="3" id="KW-1185">Reference proteome</keyword>
<evidence type="ECO:0000313" key="2">
    <source>
        <dbReference type="EMBL" id="KAK6174894.1"/>
    </source>
</evidence>
<dbReference type="InterPro" id="IPR001304">
    <property type="entry name" value="C-type_lectin-like"/>
</dbReference>
<dbReference type="SUPFAM" id="SSF56436">
    <property type="entry name" value="C-type lectin-like"/>
    <property type="match status" value="1"/>
</dbReference>
<sequence length="154" mass="16733">MVIPGRRSVTVDSIYVDVTVKDKCELPGYTAYIGGLFCIKVVEQPPFDWMTSNTTCNQDGGHLLTMKSVVLDVKKYVLATISLLGISYWIGGDDLDVEGAWKWSDGSPIISDAWSQGNSSNGGDCLTLHNLAFKDAECSSILPTICEQSTVFSI</sequence>
<dbReference type="Proteomes" id="UP001347796">
    <property type="component" value="Unassembled WGS sequence"/>
</dbReference>
<reference evidence="2 3" key="1">
    <citation type="submission" date="2024-01" db="EMBL/GenBank/DDBJ databases">
        <title>The genome of the rayed Mediterranean limpet Patella caerulea (Linnaeus, 1758).</title>
        <authorList>
            <person name="Anh-Thu Weber A."/>
            <person name="Halstead-Nussloch G."/>
        </authorList>
    </citation>
    <scope>NUCLEOTIDE SEQUENCE [LARGE SCALE GENOMIC DNA]</scope>
    <source>
        <strain evidence="2">AATW-2023a</strain>
        <tissue evidence="2">Whole specimen</tissue>
    </source>
</reference>
<name>A0AAN8JF34_PATCE</name>
<dbReference type="InterPro" id="IPR050801">
    <property type="entry name" value="Ca-Dep_Lectins_ImmuneDev"/>
</dbReference>
<organism evidence="2 3">
    <name type="scientific">Patella caerulea</name>
    <name type="common">Rayed Mediterranean limpet</name>
    <dbReference type="NCBI Taxonomy" id="87958"/>
    <lineage>
        <taxon>Eukaryota</taxon>
        <taxon>Metazoa</taxon>
        <taxon>Spiralia</taxon>
        <taxon>Lophotrochozoa</taxon>
        <taxon>Mollusca</taxon>
        <taxon>Gastropoda</taxon>
        <taxon>Patellogastropoda</taxon>
        <taxon>Patelloidea</taxon>
        <taxon>Patellidae</taxon>
        <taxon>Patella</taxon>
    </lineage>
</organism>
<dbReference type="InterPro" id="IPR016186">
    <property type="entry name" value="C-type_lectin-like/link_sf"/>
</dbReference>
<protein>
    <recommendedName>
        <fullName evidence="1">C-type lectin domain-containing protein</fullName>
    </recommendedName>
</protein>
<dbReference type="AlphaFoldDB" id="A0AAN8JF34"/>
<dbReference type="SMART" id="SM00034">
    <property type="entry name" value="CLECT"/>
    <property type="match status" value="1"/>
</dbReference>
<gene>
    <name evidence="2" type="ORF">SNE40_013457</name>
</gene>
<accession>A0AAN8JF34</accession>
<dbReference type="Gene3D" id="3.10.100.10">
    <property type="entry name" value="Mannose-Binding Protein A, subunit A"/>
    <property type="match status" value="1"/>
</dbReference>
<feature type="domain" description="C-type lectin" evidence="1">
    <location>
        <begin position="38"/>
        <end position="147"/>
    </location>
</feature>